<keyword evidence="3" id="KW-1185">Reference proteome</keyword>
<dbReference type="Proteomes" id="UP000634229">
    <property type="component" value="Unassembled WGS sequence"/>
</dbReference>
<gene>
    <name evidence="2" type="ORF">JK363_24295</name>
</gene>
<proteinExistence type="predicted"/>
<evidence type="ECO:0000256" key="1">
    <source>
        <dbReference type="SAM" id="MobiDB-lite"/>
    </source>
</evidence>
<name>A0ABS1NHX8_9ACTN</name>
<feature type="region of interest" description="Disordered" evidence="1">
    <location>
        <begin position="74"/>
        <end position="96"/>
    </location>
</feature>
<sequence>MTSEPERCEPSERSRRSERSERQALAALCAALPRLRAMLRGPASRARRAAVEQVVLAARRGEPVGELLAGLGMDSTAPLPAGPSRTTLPTPVEEDRPAQVTGVYLCPLGTCPRAEERTASSGLPACGIHDQALRFVADR</sequence>
<accession>A0ABS1NHX8</accession>
<dbReference type="RefSeq" id="WP_201877255.1">
    <property type="nucleotide sequence ID" value="NZ_JAERRF010000015.1"/>
</dbReference>
<organism evidence="2 3">
    <name type="scientific">Streptomyces coffeae</name>
    <dbReference type="NCBI Taxonomy" id="621382"/>
    <lineage>
        <taxon>Bacteria</taxon>
        <taxon>Bacillati</taxon>
        <taxon>Actinomycetota</taxon>
        <taxon>Actinomycetes</taxon>
        <taxon>Kitasatosporales</taxon>
        <taxon>Streptomycetaceae</taxon>
        <taxon>Streptomyces</taxon>
    </lineage>
</organism>
<evidence type="ECO:0000313" key="3">
    <source>
        <dbReference type="Proteomes" id="UP000634229"/>
    </source>
</evidence>
<evidence type="ECO:0000313" key="2">
    <source>
        <dbReference type="EMBL" id="MBL1099732.1"/>
    </source>
</evidence>
<comment type="caution">
    <text evidence="2">The sequence shown here is derived from an EMBL/GenBank/DDBJ whole genome shotgun (WGS) entry which is preliminary data.</text>
</comment>
<protein>
    <submittedName>
        <fullName evidence="2">Uncharacterized protein</fullName>
    </submittedName>
</protein>
<feature type="region of interest" description="Disordered" evidence="1">
    <location>
        <begin position="1"/>
        <end position="21"/>
    </location>
</feature>
<dbReference type="EMBL" id="JAERRF010000015">
    <property type="protein sequence ID" value="MBL1099732.1"/>
    <property type="molecule type" value="Genomic_DNA"/>
</dbReference>
<reference evidence="2 3" key="1">
    <citation type="submission" date="2021-01" db="EMBL/GenBank/DDBJ databases">
        <title>WGS of actinomycetes isolated from Thailand.</title>
        <authorList>
            <person name="Thawai C."/>
        </authorList>
    </citation>
    <scope>NUCLEOTIDE SEQUENCE [LARGE SCALE GENOMIC DNA]</scope>
    <source>
        <strain evidence="2 3">CA1R205</strain>
    </source>
</reference>